<feature type="region of interest" description="Disordered" evidence="4">
    <location>
        <begin position="581"/>
        <end position="607"/>
    </location>
</feature>
<dbReference type="InParanoid" id="A0A1X7TIF4"/>
<evidence type="ECO:0000256" key="1">
    <source>
        <dbReference type="ARBA" id="ARBA00022441"/>
    </source>
</evidence>
<organism evidence="5">
    <name type="scientific">Amphimedon queenslandica</name>
    <name type="common">Sponge</name>
    <dbReference type="NCBI Taxonomy" id="400682"/>
    <lineage>
        <taxon>Eukaryota</taxon>
        <taxon>Metazoa</taxon>
        <taxon>Porifera</taxon>
        <taxon>Demospongiae</taxon>
        <taxon>Heteroscleromorpha</taxon>
        <taxon>Haplosclerida</taxon>
        <taxon>Niphatidae</taxon>
        <taxon>Amphimedon</taxon>
    </lineage>
</organism>
<dbReference type="SUPFAM" id="SSF50965">
    <property type="entry name" value="Galactose oxidase, central domain"/>
    <property type="match status" value="1"/>
</dbReference>
<protein>
    <submittedName>
        <fullName evidence="5">Uncharacterized protein</fullName>
    </submittedName>
</protein>
<proteinExistence type="predicted"/>
<evidence type="ECO:0000256" key="2">
    <source>
        <dbReference type="ARBA" id="ARBA00022737"/>
    </source>
</evidence>
<feature type="compositionally biased region" description="Basic and acidic residues" evidence="4">
    <location>
        <begin position="1313"/>
        <end position="1331"/>
    </location>
</feature>
<feature type="region of interest" description="Disordered" evidence="4">
    <location>
        <begin position="1147"/>
        <end position="1171"/>
    </location>
</feature>
<evidence type="ECO:0000256" key="4">
    <source>
        <dbReference type="SAM" id="MobiDB-lite"/>
    </source>
</evidence>
<dbReference type="OrthoDB" id="432528at2759"/>
<dbReference type="PANTHER" id="PTHR46228:SF2">
    <property type="entry name" value="KELCH REPEAT PROTEIN (AFU_ORTHOLOGUE AFUA_4G14350)"/>
    <property type="match status" value="1"/>
</dbReference>
<keyword evidence="1" id="KW-0880">Kelch repeat</keyword>
<dbReference type="InterPro" id="IPR015915">
    <property type="entry name" value="Kelch-typ_b-propeller"/>
</dbReference>
<evidence type="ECO:0000313" key="5">
    <source>
        <dbReference type="EnsemblMetazoa" id="Aqu2.1.14519_001"/>
    </source>
</evidence>
<name>A0A1X7TIF4_AMPQE</name>
<dbReference type="InterPro" id="IPR011043">
    <property type="entry name" value="Gal_Oxase/kelch_b-propeller"/>
</dbReference>
<dbReference type="Gene3D" id="2.120.10.80">
    <property type="entry name" value="Kelch-type beta propeller"/>
    <property type="match status" value="2"/>
</dbReference>
<feature type="region of interest" description="Disordered" evidence="4">
    <location>
        <begin position="381"/>
        <end position="409"/>
    </location>
</feature>
<sequence length="1331" mass="148579">GGVGGEGTTASGSSVNIISTNADPIVSSDAATTEEDEVATHHIDAEVQTDNNREVSSNGILDAMTYAGITYYERDGIEDLLIFSAAKKLNALLQYIKENHSQAKRGQNLGFSFDPTKSGIELKFDTPQDEPFTGWTIRPHINPCILRRCDIDNFGKEDYPIPPSCHVSVYASPGAVPILHYSVPLEGVVEPVSFFIHRALRTHSPVIETAEEPSASALKQRKRKSTDIKSITDSLIAVIRNKEVVLSKVFEDSLPDIALGLSAANIITHSVRKNPSYDSIIRNFITGLEMKSSIAELEVHFLTKGQWTVSEVLDSNDLTKEAYQHKYQSFLKTRQWWQDRCSIVYPTEKEVQQQQYIQVLQHELRVFEVNKTSLQEALLEASQQGDVTDDTYTKTPPPPASVDDSKPKSSIQEWKNITEEIEKLKANITMLTEEKSELEEKNENSTEENEKLKAKVVDSETYIATLTEEKTLTNEENEKLRAKAVDDDLVIAKLTKEKLQLKEELQSLKDTTTVEDNEKELKEREPVKDIGIQFDYIVPSMVYGSPAPGTEAMLHYAIPIEGVVHPVTIFIHRSLRTTTTTVTTPSVDTSDTTTSNNRPTEATASTTGTGTVDLDIVKGKVQSVLMKNQVALKRAFSLSLGDISDELLQVGIISKSVQESPSYDDIIGSFLAGLTFIRRQSELNKECDTFLTALSNVGGPVARAAGIGEILNHSAPVVGESLFVWGGSRPGYPAVHESPRKMKLYSTIDRLDFRTGRWSSHVTIGTSPLGPEGYFCTVRNNDIFYMGGYCGHDDCYHNDVNLFNTSTYEWNKLISSSDIVMKRGFGGMVCMESMGTEYLLVIGGHGSTPTTYQSQYQYDQMVNGWVRTNEHNLLNLSTRQWIIPTISGQCCPPTSVFTLTKISNNKSVLFGGSVTDDEGYDVCVNNVYTCQLESDTTIHWESVKGPVVPASVQWPVQRRSHAITSIISDSPTLVMIGGEGNGDQLVNDSWLLDTSQYQWSKIVLPKPVTGRADHSLSSIMMSPDCVWLVVVGGVGAAEWRDVGRGVKKPFGTFITDPNITMLIELVLTKGQWTVSEVLDSTDLTKEAYQHKYQSFLKTRQWWQDRCSIVYSTEKEVQQQQYIQVLQHKLRVFEVNKTSLQEALLEASQQGDVTDDTYTTTPPPPPASVDDSKLKSSIQEWKNITEENEKLKANITMLTEEKSELEEKNENSTEEIEKLKAKVVDSETYIATLKEEKILTNEENEKLKAKVVDDDMVIAKLTKEKVQLKEELQSLKGTTTADNEKQLKEREPVKDIGIQFDYIVPSMVTSHSLESARMHEKSLLLPKYSKED</sequence>
<keyword evidence="3" id="KW-0175">Coiled coil</keyword>
<reference evidence="5" key="1">
    <citation type="submission" date="2017-05" db="UniProtKB">
        <authorList>
            <consortium name="EnsemblMetazoa"/>
        </authorList>
    </citation>
    <scope>IDENTIFICATION</scope>
</reference>
<evidence type="ECO:0000256" key="3">
    <source>
        <dbReference type="SAM" id="Coils"/>
    </source>
</evidence>
<feature type="region of interest" description="Disordered" evidence="4">
    <location>
        <begin position="1312"/>
        <end position="1331"/>
    </location>
</feature>
<feature type="coiled-coil region" evidence="3">
    <location>
        <begin position="1173"/>
        <end position="1277"/>
    </location>
</feature>
<dbReference type="PANTHER" id="PTHR46228">
    <property type="entry name" value="KELCH DOMAIN-CONTAINING PROTEIN"/>
    <property type="match status" value="1"/>
</dbReference>
<accession>A0A1X7TIF4</accession>
<dbReference type="EnsemblMetazoa" id="Aqu2.1.14519_001">
    <property type="protein sequence ID" value="Aqu2.1.14519_001"/>
    <property type="gene ID" value="Aqu2.1.14519"/>
</dbReference>
<dbReference type="Pfam" id="PF24681">
    <property type="entry name" value="Kelch_KLHDC2_KLHL20_DRC7"/>
    <property type="match status" value="1"/>
</dbReference>
<keyword evidence="2" id="KW-0677">Repeat</keyword>
<feature type="coiled-coil region" evidence="3">
    <location>
        <begin position="414"/>
        <end position="511"/>
    </location>
</feature>